<organism evidence="8 9">
    <name type="scientific">Diploptera punctata</name>
    <name type="common">Pacific beetle cockroach</name>
    <dbReference type="NCBI Taxonomy" id="6984"/>
    <lineage>
        <taxon>Eukaryota</taxon>
        <taxon>Metazoa</taxon>
        <taxon>Ecdysozoa</taxon>
        <taxon>Arthropoda</taxon>
        <taxon>Hexapoda</taxon>
        <taxon>Insecta</taxon>
        <taxon>Pterygota</taxon>
        <taxon>Neoptera</taxon>
        <taxon>Polyneoptera</taxon>
        <taxon>Dictyoptera</taxon>
        <taxon>Blattodea</taxon>
        <taxon>Blaberoidea</taxon>
        <taxon>Blaberidae</taxon>
        <taxon>Diplopterinae</taxon>
        <taxon>Diploptera</taxon>
    </lineage>
</organism>
<feature type="transmembrane region" description="Helical" evidence="6">
    <location>
        <begin position="240"/>
        <end position="262"/>
    </location>
</feature>
<dbReference type="Gene3D" id="1.20.1250.20">
    <property type="entry name" value="MFS general substrate transporter like domains"/>
    <property type="match status" value="3"/>
</dbReference>
<evidence type="ECO:0000313" key="9">
    <source>
        <dbReference type="Proteomes" id="UP001233999"/>
    </source>
</evidence>
<dbReference type="Proteomes" id="UP001233999">
    <property type="component" value="Unassembled WGS sequence"/>
</dbReference>
<evidence type="ECO:0000256" key="4">
    <source>
        <dbReference type="ARBA" id="ARBA00022989"/>
    </source>
</evidence>
<proteinExistence type="inferred from homology"/>
<feature type="transmembrane region" description="Helical" evidence="6">
    <location>
        <begin position="494"/>
        <end position="514"/>
    </location>
</feature>
<feature type="transmembrane region" description="Helical" evidence="6">
    <location>
        <begin position="351"/>
        <end position="375"/>
    </location>
</feature>
<dbReference type="Pfam" id="PF12832">
    <property type="entry name" value="MFS_1_like"/>
    <property type="match status" value="1"/>
</dbReference>
<comment type="similarity">
    <text evidence="2">Belongs to the major facilitator superfamily. MFSD6 family.</text>
</comment>
<protein>
    <recommendedName>
        <fullName evidence="7">Major facilitator superfamily associated domain-containing protein</fullName>
    </recommendedName>
</protein>
<feature type="transmembrane region" description="Helical" evidence="6">
    <location>
        <begin position="31"/>
        <end position="56"/>
    </location>
</feature>
<feature type="transmembrane region" description="Helical" evidence="6">
    <location>
        <begin position="462"/>
        <end position="482"/>
    </location>
</feature>
<keyword evidence="4 6" id="KW-1133">Transmembrane helix</keyword>
<evidence type="ECO:0000256" key="6">
    <source>
        <dbReference type="SAM" id="Phobius"/>
    </source>
</evidence>
<feature type="transmembrane region" description="Helical" evidence="6">
    <location>
        <begin position="526"/>
        <end position="545"/>
    </location>
</feature>
<accession>A0AAD8ETB4</accession>
<gene>
    <name evidence="8" type="ORF">L9F63_000541</name>
</gene>
<dbReference type="GO" id="GO:0016020">
    <property type="term" value="C:membrane"/>
    <property type="evidence" value="ECO:0007669"/>
    <property type="project" value="UniProtKB-SubCell"/>
</dbReference>
<keyword evidence="3 6" id="KW-0812">Transmembrane</keyword>
<dbReference type="InterPro" id="IPR036259">
    <property type="entry name" value="MFS_trans_sf"/>
</dbReference>
<sequence>CDLLPLKGQYFLWNAGTAPIVPFMPVYARQLGFSSVIVGTIYTVLPISGMLAKPLFGAVADHFQLQKMLFLAFQILTAISFFVIQFIPEILAESVVKMDCDALTYFKSCNEGVDSCAVHRLITDAGNQTVLCEPDEWFMHEICTLWKSPLYCKPISHMMNLVQFEAYVPLSHTELFRCFHTCQFFLLPREEEVVLPSDITPVNNSNNVRRAPCSVRCNNAAMNEVLQKSVVTDGNVASFYQFWVFFLLMIISWVSMAVVVSVGDTICFEMLGDKASRFGQQRMWGAVGWGIFAVITGLLVDEISKGKQQKDYTVMFYLMAAMLILDVVVSSKLKHSQTKLSTSIIRDVGKLLTEVRIVVFMLWCIAVGLCTGLQWNFLFWHLEDLAVSEGCNMLQWIKTIEGLVMGVQCFGGELPFLFLSGRILKKIGHIHAMSLVLLAFGLRFIIYSVLQDPWWCLPVELFQGFTFGIFYATMASYASVVAPPGTEATVQGTVGAVFEGIGVSLGSLFGGMIYDEVGGAATFRNYGIFSLVLFVAHVLIQFLIGRKSSHSEQARGPDYESAARYAAPNEALQMMDDLQELTPS</sequence>
<dbReference type="PANTHER" id="PTHR16172">
    <property type="entry name" value="MAJOR FACILITATOR SUPERFAMILY DOMAIN-CONTAINING PROTEIN 6-LIKE"/>
    <property type="match status" value="1"/>
</dbReference>
<evidence type="ECO:0000256" key="5">
    <source>
        <dbReference type="ARBA" id="ARBA00023136"/>
    </source>
</evidence>
<evidence type="ECO:0000256" key="1">
    <source>
        <dbReference type="ARBA" id="ARBA00004141"/>
    </source>
</evidence>
<dbReference type="SUPFAM" id="SSF103473">
    <property type="entry name" value="MFS general substrate transporter"/>
    <property type="match status" value="1"/>
</dbReference>
<keyword evidence="5 6" id="KW-0472">Membrane</keyword>
<name>A0AAD8ETB4_DIPPU</name>
<dbReference type="InterPro" id="IPR051717">
    <property type="entry name" value="MFS_MFSD6"/>
</dbReference>
<dbReference type="EMBL" id="JASPKZ010000023">
    <property type="protein sequence ID" value="KAJ9601319.1"/>
    <property type="molecule type" value="Genomic_DNA"/>
</dbReference>
<feature type="transmembrane region" description="Helical" evidence="6">
    <location>
        <begin position="430"/>
        <end position="450"/>
    </location>
</feature>
<comment type="caution">
    <text evidence="8">The sequence shown here is derived from an EMBL/GenBank/DDBJ whole genome shotgun (WGS) entry which is preliminary data.</text>
</comment>
<feature type="transmembrane region" description="Helical" evidence="6">
    <location>
        <begin position="312"/>
        <end position="330"/>
    </location>
</feature>
<feature type="transmembrane region" description="Helical" evidence="6">
    <location>
        <begin position="68"/>
        <end position="87"/>
    </location>
</feature>
<dbReference type="InterPro" id="IPR024989">
    <property type="entry name" value="MFS_assoc_dom"/>
</dbReference>
<feature type="transmembrane region" description="Helical" evidence="6">
    <location>
        <begin position="395"/>
        <end position="418"/>
    </location>
</feature>
<reference evidence="8" key="1">
    <citation type="journal article" date="2023" name="IScience">
        <title>Live-bearing cockroach genome reveals convergent evolutionary mechanisms linked to viviparity in insects and beyond.</title>
        <authorList>
            <person name="Fouks B."/>
            <person name="Harrison M.C."/>
            <person name="Mikhailova A.A."/>
            <person name="Marchal E."/>
            <person name="English S."/>
            <person name="Carruthers M."/>
            <person name="Jennings E.C."/>
            <person name="Chiamaka E.L."/>
            <person name="Frigard R.A."/>
            <person name="Pippel M."/>
            <person name="Attardo G.M."/>
            <person name="Benoit J.B."/>
            <person name="Bornberg-Bauer E."/>
            <person name="Tobe S.S."/>
        </authorList>
    </citation>
    <scope>NUCLEOTIDE SEQUENCE</scope>
    <source>
        <strain evidence="8">Stay&amp;Tobe</strain>
    </source>
</reference>
<feature type="transmembrane region" description="Helical" evidence="6">
    <location>
        <begin position="283"/>
        <end position="300"/>
    </location>
</feature>
<evidence type="ECO:0000313" key="8">
    <source>
        <dbReference type="EMBL" id="KAJ9601319.1"/>
    </source>
</evidence>
<dbReference type="AlphaFoldDB" id="A0AAD8ETB4"/>
<keyword evidence="9" id="KW-1185">Reference proteome</keyword>
<evidence type="ECO:0000259" key="7">
    <source>
        <dbReference type="Pfam" id="PF12832"/>
    </source>
</evidence>
<evidence type="ECO:0000256" key="2">
    <source>
        <dbReference type="ARBA" id="ARBA00005241"/>
    </source>
</evidence>
<feature type="non-terminal residue" evidence="8">
    <location>
        <position position="1"/>
    </location>
</feature>
<evidence type="ECO:0000256" key="3">
    <source>
        <dbReference type="ARBA" id="ARBA00022692"/>
    </source>
</evidence>
<reference evidence="8" key="2">
    <citation type="submission" date="2023-05" db="EMBL/GenBank/DDBJ databases">
        <authorList>
            <person name="Fouks B."/>
        </authorList>
    </citation>
    <scope>NUCLEOTIDE SEQUENCE</scope>
    <source>
        <strain evidence="8">Stay&amp;Tobe</strain>
        <tissue evidence="8">Testes</tissue>
    </source>
</reference>
<dbReference type="CDD" id="cd17335">
    <property type="entry name" value="MFS_MFSD6"/>
    <property type="match status" value="1"/>
</dbReference>
<dbReference type="PANTHER" id="PTHR16172:SF30">
    <property type="entry name" value="SUGAR BABY, ISOFORM C"/>
    <property type="match status" value="1"/>
</dbReference>
<comment type="subcellular location">
    <subcellularLocation>
        <location evidence="1">Membrane</location>
        <topology evidence="1">Multi-pass membrane protein</topology>
    </subcellularLocation>
</comment>
<feature type="domain" description="Major facilitator superfamily associated" evidence="7">
    <location>
        <begin position="4"/>
        <end position="524"/>
    </location>
</feature>